<dbReference type="InterPro" id="IPR000560">
    <property type="entry name" value="His_Pase_clade-2"/>
</dbReference>
<keyword evidence="2" id="KW-1133">Transmembrane helix</keyword>
<proteinExistence type="inferred from homology"/>
<comment type="caution">
    <text evidence="4">The sequence shown here is derived from an EMBL/GenBank/DDBJ whole genome shotgun (WGS) entry which is preliminary data.</text>
</comment>
<dbReference type="Gene3D" id="3.40.50.1240">
    <property type="entry name" value="Phosphoglycerate mutase-like"/>
    <property type="match status" value="1"/>
</dbReference>
<gene>
    <name evidence="4" type="ORF">ABVK25_009401</name>
</gene>
<dbReference type="EMBL" id="JBHFEH010000049">
    <property type="protein sequence ID" value="KAL2050293.1"/>
    <property type="molecule type" value="Genomic_DNA"/>
</dbReference>
<reference evidence="4 5" key="1">
    <citation type="submission" date="2024-09" db="EMBL/GenBank/DDBJ databases">
        <title>Rethinking Asexuality: The Enigmatic Case of Functional Sexual Genes in Lepraria (Stereocaulaceae).</title>
        <authorList>
            <person name="Doellman M."/>
            <person name="Sun Y."/>
            <person name="Barcenas-Pena A."/>
            <person name="Lumbsch H.T."/>
            <person name="Grewe F."/>
        </authorList>
    </citation>
    <scope>NUCLEOTIDE SEQUENCE [LARGE SCALE GENOMIC DNA]</scope>
    <source>
        <strain evidence="4 5">Grewe 0041</strain>
    </source>
</reference>
<evidence type="ECO:0000313" key="5">
    <source>
        <dbReference type="Proteomes" id="UP001590951"/>
    </source>
</evidence>
<dbReference type="InterPro" id="IPR050645">
    <property type="entry name" value="Histidine_acid_phosphatase"/>
</dbReference>
<organism evidence="4 5">
    <name type="scientific">Lepraria finkii</name>
    <dbReference type="NCBI Taxonomy" id="1340010"/>
    <lineage>
        <taxon>Eukaryota</taxon>
        <taxon>Fungi</taxon>
        <taxon>Dikarya</taxon>
        <taxon>Ascomycota</taxon>
        <taxon>Pezizomycotina</taxon>
        <taxon>Lecanoromycetes</taxon>
        <taxon>OSLEUM clade</taxon>
        <taxon>Lecanoromycetidae</taxon>
        <taxon>Lecanorales</taxon>
        <taxon>Lecanorineae</taxon>
        <taxon>Stereocaulaceae</taxon>
        <taxon>Lepraria</taxon>
    </lineage>
</organism>
<dbReference type="PANTHER" id="PTHR11567">
    <property type="entry name" value="ACID PHOSPHATASE-RELATED"/>
    <property type="match status" value="1"/>
</dbReference>
<dbReference type="Proteomes" id="UP001590951">
    <property type="component" value="Unassembled WGS sequence"/>
</dbReference>
<evidence type="ECO:0000313" key="4">
    <source>
        <dbReference type="EMBL" id="KAL2050293.1"/>
    </source>
</evidence>
<accession>A0ABR4AXA4</accession>
<keyword evidence="5" id="KW-1185">Reference proteome</keyword>
<evidence type="ECO:0008006" key="6">
    <source>
        <dbReference type="Google" id="ProtNLM"/>
    </source>
</evidence>
<feature type="signal peptide" evidence="3">
    <location>
        <begin position="1"/>
        <end position="18"/>
    </location>
</feature>
<feature type="transmembrane region" description="Helical" evidence="2">
    <location>
        <begin position="426"/>
        <end position="451"/>
    </location>
</feature>
<feature type="chain" id="PRO_5046145848" description="Phosphoglycerate mutase-like protein" evidence="3">
    <location>
        <begin position="19"/>
        <end position="474"/>
    </location>
</feature>
<comment type="similarity">
    <text evidence="1">Belongs to the histidine acid phosphatase family.</text>
</comment>
<keyword evidence="3" id="KW-0732">Signal</keyword>
<evidence type="ECO:0000256" key="3">
    <source>
        <dbReference type="SAM" id="SignalP"/>
    </source>
</evidence>
<evidence type="ECO:0000256" key="1">
    <source>
        <dbReference type="ARBA" id="ARBA00005375"/>
    </source>
</evidence>
<dbReference type="PANTHER" id="PTHR11567:SF142">
    <property type="entry name" value="PHOSPHOGLYCERATE MUTASE-LIKE PROTEIN"/>
    <property type="match status" value="1"/>
</dbReference>
<keyword evidence="2" id="KW-0472">Membrane</keyword>
<sequence length="474" mass="49648">MHPQTLLSLTLLPSLSTAAETVLGLYIFSRHGDRTSKSTPPTVLTELGYSEIFSSGTWFRDQYIANGSTSQIHGIEPDIVKQSQIAASAPLDDVLMPSCLGFLQGLYPPVGPTLGQQTLRNGTVVQVPLNGYQIIPVGTVTSGTGSEDSAWLQGSGNCANAIVSSNNYFASPEYTMLENSTMGFYTSLQPVVNSTIPANQTNFKNAYAVFDYINVAEIHNTTIPSSSILTNDTLLQIRTLADTHEYNLAYNASDPIRAMTGATLAAQIVQALNTTVAGAGKTPINIQFGAYGGFQSFFGLANLTQANPDFYGVPDYASTMTFELFTNAAPSPFPAPEDLGVRFLFHNGTTGNNSVPVAYPLFGQSNTTLSWFDFVSGMNKFAVGRQSAWCEACGNSTGVCASTTTSASGSSASGGSGSSSGGISKAVAGVIGAIVTLAVILGVEAIIMMIAGLRVVRKNKLAAGARQGNIAPKA</sequence>
<keyword evidence="2" id="KW-0812">Transmembrane</keyword>
<dbReference type="InterPro" id="IPR029033">
    <property type="entry name" value="His_PPase_superfam"/>
</dbReference>
<dbReference type="Pfam" id="PF00328">
    <property type="entry name" value="His_Phos_2"/>
    <property type="match status" value="1"/>
</dbReference>
<name>A0ABR4AXA4_9LECA</name>
<protein>
    <recommendedName>
        <fullName evidence="6">Phosphoglycerate mutase-like protein</fullName>
    </recommendedName>
</protein>
<dbReference type="SUPFAM" id="SSF53254">
    <property type="entry name" value="Phosphoglycerate mutase-like"/>
    <property type="match status" value="1"/>
</dbReference>
<evidence type="ECO:0000256" key="2">
    <source>
        <dbReference type="SAM" id="Phobius"/>
    </source>
</evidence>